<dbReference type="KEGG" id="aoc:Aocu_01330"/>
<keyword evidence="3" id="KW-1185">Reference proteome</keyword>
<dbReference type="STRING" id="35623.Aocu_01330"/>
<feature type="domain" description="HTH cro/C1-type" evidence="1">
    <location>
        <begin position="6"/>
        <end position="60"/>
    </location>
</feature>
<dbReference type="SUPFAM" id="SSF47413">
    <property type="entry name" value="lambda repressor-like DNA-binding domains"/>
    <property type="match status" value="1"/>
</dbReference>
<dbReference type="AlphaFoldDB" id="A0A061AFD1"/>
<accession>A0A061AFD1</accession>
<dbReference type="SMART" id="SM00530">
    <property type="entry name" value="HTH_XRE"/>
    <property type="match status" value="1"/>
</dbReference>
<dbReference type="RefSeq" id="WP_045748792.1">
    <property type="nucleotide sequence ID" value="NZ_FUZK01000002.1"/>
</dbReference>
<dbReference type="HOGENOM" id="CLU_2597971_0_0_14"/>
<dbReference type="CDD" id="cd00093">
    <property type="entry name" value="HTH_XRE"/>
    <property type="match status" value="1"/>
</dbReference>
<dbReference type="Gene3D" id="1.10.260.40">
    <property type="entry name" value="lambda repressor-like DNA-binding domains"/>
    <property type="match status" value="1"/>
</dbReference>
<proteinExistence type="predicted"/>
<dbReference type="Pfam" id="PF12844">
    <property type="entry name" value="HTH_19"/>
    <property type="match status" value="1"/>
</dbReference>
<protein>
    <submittedName>
        <fullName evidence="2">Cro/Cl family transcriptional regulator</fullName>
    </submittedName>
</protein>
<reference evidence="3" key="1">
    <citation type="submission" date="2014-05" db="EMBL/GenBank/DDBJ databases">
        <authorList>
            <person name="Kube M."/>
        </authorList>
    </citation>
    <scope>NUCLEOTIDE SEQUENCE [LARGE SCALE GENOMIC DNA]</scope>
</reference>
<organism evidence="2 3">
    <name type="scientific">Acholeplasma oculi</name>
    <dbReference type="NCBI Taxonomy" id="35623"/>
    <lineage>
        <taxon>Bacteria</taxon>
        <taxon>Bacillati</taxon>
        <taxon>Mycoplasmatota</taxon>
        <taxon>Mollicutes</taxon>
        <taxon>Acholeplasmatales</taxon>
        <taxon>Acholeplasmataceae</taxon>
        <taxon>Acholeplasma</taxon>
    </lineage>
</organism>
<evidence type="ECO:0000313" key="2">
    <source>
        <dbReference type="EMBL" id="CDR30206.1"/>
    </source>
</evidence>
<dbReference type="Proteomes" id="UP000032434">
    <property type="component" value="Chromosome 1"/>
</dbReference>
<evidence type="ECO:0000313" key="3">
    <source>
        <dbReference type="Proteomes" id="UP000032434"/>
    </source>
</evidence>
<dbReference type="PROSITE" id="PS50943">
    <property type="entry name" value="HTH_CROC1"/>
    <property type="match status" value="1"/>
</dbReference>
<dbReference type="InterPro" id="IPR001387">
    <property type="entry name" value="Cro/C1-type_HTH"/>
</dbReference>
<dbReference type="PATRIC" id="fig|35623.3.peg.133"/>
<dbReference type="InterPro" id="IPR010982">
    <property type="entry name" value="Lambda_DNA-bd_dom_sf"/>
</dbReference>
<dbReference type="OrthoDB" id="384861at2"/>
<dbReference type="GO" id="GO:0003677">
    <property type="term" value="F:DNA binding"/>
    <property type="evidence" value="ECO:0007669"/>
    <property type="project" value="InterPro"/>
</dbReference>
<evidence type="ECO:0000259" key="1">
    <source>
        <dbReference type="PROSITE" id="PS50943"/>
    </source>
</evidence>
<gene>
    <name evidence="2" type="ORF">Aocu_01330</name>
</gene>
<sequence>MNGLRLKVFRESLKMSQRDIAKLMNTTQANYWKLETGKSVPNAKQILQLCKIFKCTPNDLYGIRGVYEVVTMTWDD</sequence>
<dbReference type="EMBL" id="LK028559">
    <property type="protein sequence ID" value="CDR30206.1"/>
    <property type="molecule type" value="Genomic_DNA"/>
</dbReference>
<dbReference type="InParanoid" id="A0A061AFD1"/>
<name>A0A061AFD1_9MOLU</name>